<dbReference type="SUPFAM" id="SSF51161">
    <property type="entry name" value="Trimeric LpxA-like enzymes"/>
    <property type="match status" value="1"/>
</dbReference>
<dbReference type="eggNOG" id="COG1207">
    <property type="taxonomic scope" value="Bacteria"/>
</dbReference>
<dbReference type="Gene3D" id="2.160.10.10">
    <property type="entry name" value="Hexapeptide repeat proteins"/>
    <property type="match status" value="1"/>
</dbReference>
<dbReference type="RefSeq" id="WP_012844862.1">
    <property type="nucleotide sequence ID" value="NC_013501.1"/>
</dbReference>
<dbReference type="Proteomes" id="UP000002221">
    <property type="component" value="Chromosome"/>
</dbReference>
<evidence type="ECO:0000256" key="1">
    <source>
        <dbReference type="ARBA" id="ARBA00022679"/>
    </source>
</evidence>
<organism evidence="3 4">
    <name type="scientific">Rhodothermus marinus (strain ATCC 43812 / DSM 4252 / R-10)</name>
    <name type="common">Rhodothermus obamensis</name>
    <dbReference type="NCBI Taxonomy" id="518766"/>
    <lineage>
        <taxon>Bacteria</taxon>
        <taxon>Pseudomonadati</taxon>
        <taxon>Rhodothermota</taxon>
        <taxon>Rhodothermia</taxon>
        <taxon>Rhodothermales</taxon>
        <taxon>Rhodothermaceae</taxon>
        <taxon>Rhodothermus</taxon>
    </lineage>
</organism>
<protein>
    <submittedName>
        <fullName evidence="3">Uncharacterized protein</fullName>
    </submittedName>
</protein>
<dbReference type="AlphaFoldDB" id="D0MEM4"/>
<dbReference type="PANTHER" id="PTHR43584">
    <property type="entry name" value="NUCLEOTIDYL TRANSFERASE"/>
    <property type="match status" value="1"/>
</dbReference>
<dbReference type="STRING" id="518766.Rmar_2374"/>
<keyword evidence="4" id="KW-1185">Reference proteome</keyword>
<dbReference type="InterPro" id="IPR050065">
    <property type="entry name" value="GlmU-like"/>
</dbReference>
<dbReference type="EMBL" id="CP001807">
    <property type="protein sequence ID" value="ACY49252.1"/>
    <property type="molecule type" value="Genomic_DNA"/>
</dbReference>
<proteinExistence type="predicted"/>
<dbReference type="GO" id="GO:0016779">
    <property type="term" value="F:nucleotidyltransferase activity"/>
    <property type="evidence" value="ECO:0007669"/>
    <property type="project" value="UniProtKB-ARBA"/>
</dbReference>
<evidence type="ECO:0000313" key="3">
    <source>
        <dbReference type="EMBL" id="ACY49252.1"/>
    </source>
</evidence>
<dbReference type="InterPro" id="IPR011004">
    <property type="entry name" value="Trimer_LpxA-like_sf"/>
</dbReference>
<keyword evidence="1" id="KW-0808">Transferase</keyword>
<sequence length="420" mass="45286">MSWKLCVFEDRETLHLAPLVHTRPVYDLRLGLPTLLERALWALRPPEACLHARATVAPVAARLYGLPVNPAPLEGGLLLWNGRALAEPGEVLTRIRRAATDREPPRRFVQDGVTVAAWLPEGLPHPLPDTLLAASFLDELPEERVEGVRLIGRLWHLIDWMEQAFAADPATWERSEDATDQAVVQPGAVLVARERIRLAPGATIRAGAILNASDGPIYVGPGAVVSEGAVLVGPVAVGERAEVRVGAHLRNCVVGPGVKLGGEVHTTIVHSYSNKAHDGFLGHAYIGRWCNLGAGTTCSNLRNDYGPVTLYNEALGAFEQTGRQFLGLFMGDHTKTSIGTTFNTGTVVGVSCNLYGPGFHARYVPSFSWGSPADGYVPFRLEKALRVAEAVMARRGHVLDEAERAVLAALFEQVHATSAG</sequence>
<dbReference type="OrthoDB" id="9784832at2"/>
<keyword evidence="2" id="KW-0012">Acyltransferase</keyword>
<dbReference type="NCBIfam" id="TIGR03991">
    <property type="entry name" value="alt_bact_glmU"/>
    <property type="match status" value="1"/>
</dbReference>
<reference evidence="3 4" key="1">
    <citation type="journal article" date="2009" name="Stand. Genomic Sci.">
        <title>Complete genome sequence of Rhodothermus marinus type strain (R-10).</title>
        <authorList>
            <person name="Nolan M."/>
            <person name="Tindall B.J."/>
            <person name="Pomrenke H."/>
            <person name="Lapidus A."/>
            <person name="Copeland A."/>
            <person name="Glavina Del Rio T."/>
            <person name="Lucas S."/>
            <person name="Chen F."/>
            <person name="Tice H."/>
            <person name="Cheng J.F."/>
            <person name="Saunders E."/>
            <person name="Han C."/>
            <person name="Bruce D."/>
            <person name="Goodwin L."/>
            <person name="Chain P."/>
            <person name="Pitluck S."/>
            <person name="Ovchinikova G."/>
            <person name="Pati A."/>
            <person name="Ivanova N."/>
            <person name="Mavromatis K."/>
            <person name="Chen A."/>
            <person name="Palaniappan K."/>
            <person name="Land M."/>
            <person name="Hauser L."/>
            <person name="Chang Y.J."/>
            <person name="Jeffries C.D."/>
            <person name="Brettin T."/>
            <person name="Goker M."/>
            <person name="Bristow J."/>
            <person name="Eisen J.A."/>
            <person name="Markowitz V."/>
            <person name="Hugenholtz P."/>
            <person name="Kyrpides N.C."/>
            <person name="Klenk H.P."/>
            <person name="Detter J.C."/>
        </authorList>
    </citation>
    <scope>NUCLEOTIDE SEQUENCE [LARGE SCALE GENOMIC DNA]</scope>
    <source>
        <strain evidence="4">ATCC 43812 / DSM 4252 / R-10</strain>
    </source>
</reference>
<name>D0MEM4_RHOM4</name>
<dbReference type="InterPro" id="IPR023917">
    <property type="entry name" value="Bifunctiontional_GlmU_bac-type"/>
</dbReference>
<dbReference type="KEGG" id="rmr:Rmar_2374"/>
<accession>D0MEM4</accession>
<evidence type="ECO:0000313" key="4">
    <source>
        <dbReference type="Proteomes" id="UP000002221"/>
    </source>
</evidence>
<gene>
    <name evidence="3" type="ordered locus">Rmar_2374</name>
</gene>
<evidence type="ECO:0000256" key="2">
    <source>
        <dbReference type="ARBA" id="ARBA00023315"/>
    </source>
</evidence>
<dbReference type="HOGENOM" id="CLU_055419_0_0_10"/>
<dbReference type="Pfam" id="PF13562">
    <property type="entry name" value="NTP_transf_4"/>
    <property type="match status" value="1"/>
</dbReference>
<dbReference type="GO" id="GO:0016746">
    <property type="term" value="F:acyltransferase activity"/>
    <property type="evidence" value="ECO:0007669"/>
    <property type="project" value="UniProtKB-KW"/>
</dbReference>